<sequence length="163" mass="18675">MAPQRILCLIHLICAPTDWCPNNHIDLSFHHWKNGFKSKLFDPRTGPKTSSAIKRRGCRPSYNVGLNSHFHTILPRFYASNLFISSEADEEHHGCTHDRNTGISPTRLTLRQNVSLRITGDMTVPRRMLVTSKDPRLYEVKLRIQAKGLNRLNVSKLKTSDLM</sequence>
<protein>
    <submittedName>
        <fullName evidence="1">Uncharacterized protein</fullName>
    </submittedName>
</protein>
<reference evidence="1 2" key="1">
    <citation type="journal article" date="2021" name="Elife">
        <title>Chloroplast acquisition without the gene transfer in kleptoplastic sea slugs, Plakobranchus ocellatus.</title>
        <authorList>
            <person name="Maeda T."/>
            <person name="Takahashi S."/>
            <person name="Yoshida T."/>
            <person name="Shimamura S."/>
            <person name="Takaki Y."/>
            <person name="Nagai Y."/>
            <person name="Toyoda A."/>
            <person name="Suzuki Y."/>
            <person name="Arimoto A."/>
            <person name="Ishii H."/>
            <person name="Satoh N."/>
            <person name="Nishiyama T."/>
            <person name="Hasebe M."/>
            <person name="Maruyama T."/>
            <person name="Minagawa J."/>
            <person name="Obokata J."/>
            <person name="Shigenobu S."/>
        </authorList>
    </citation>
    <scope>NUCLEOTIDE SEQUENCE [LARGE SCALE GENOMIC DNA]</scope>
</reference>
<comment type="caution">
    <text evidence="1">The sequence shown here is derived from an EMBL/GenBank/DDBJ whole genome shotgun (WGS) entry which is preliminary data.</text>
</comment>
<dbReference type="AlphaFoldDB" id="A0AAV4ARY6"/>
<keyword evidence="2" id="KW-1185">Reference proteome</keyword>
<name>A0AAV4ARY6_9GAST</name>
<evidence type="ECO:0000313" key="1">
    <source>
        <dbReference type="EMBL" id="GFO10070.1"/>
    </source>
</evidence>
<accession>A0AAV4ARY6</accession>
<organism evidence="1 2">
    <name type="scientific">Plakobranchus ocellatus</name>
    <dbReference type="NCBI Taxonomy" id="259542"/>
    <lineage>
        <taxon>Eukaryota</taxon>
        <taxon>Metazoa</taxon>
        <taxon>Spiralia</taxon>
        <taxon>Lophotrochozoa</taxon>
        <taxon>Mollusca</taxon>
        <taxon>Gastropoda</taxon>
        <taxon>Heterobranchia</taxon>
        <taxon>Euthyneura</taxon>
        <taxon>Panpulmonata</taxon>
        <taxon>Sacoglossa</taxon>
        <taxon>Placobranchoidea</taxon>
        <taxon>Plakobranchidae</taxon>
        <taxon>Plakobranchus</taxon>
    </lineage>
</organism>
<dbReference type="Proteomes" id="UP000735302">
    <property type="component" value="Unassembled WGS sequence"/>
</dbReference>
<gene>
    <name evidence="1" type="ORF">PoB_003657500</name>
</gene>
<dbReference type="EMBL" id="BLXT01004146">
    <property type="protein sequence ID" value="GFO10070.1"/>
    <property type="molecule type" value="Genomic_DNA"/>
</dbReference>
<evidence type="ECO:0000313" key="2">
    <source>
        <dbReference type="Proteomes" id="UP000735302"/>
    </source>
</evidence>
<proteinExistence type="predicted"/>